<dbReference type="Proteomes" id="UP000604046">
    <property type="component" value="Unassembled WGS sequence"/>
</dbReference>
<protein>
    <recommendedName>
        <fullName evidence="3">PDZ domain-containing protein</fullName>
    </recommendedName>
</protein>
<accession>A0A812R7Q9</accession>
<dbReference type="OrthoDB" id="1305878at2759"/>
<evidence type="ECO:0000313" key="1">
    <source>
        <dbReference type="EMBL" id="CAE7426234.1"/>
    </source>
</evidence>
<proteinExistence type="predicted"/>
<comment type="caution">
    <text evidence="1">The sequence shown here is derived from an EMBL/GenBank/DDBJ whole genome shotgun (WGS) entry which is preliminary data.</text>
</comment>
<evidence type="ECO:0000313" key="2">
    <source>
        <dbReference type="Proteomes" id="UP000604046"/>
    </source>
</evidence>
<gene>
    <name evidence="1" type="ORF">SNAT2548_LOCUS23194</name>
</gene>
<reference evidence="1" key="1">
    <citation type="submission" date="2021-02" db="EMBL/GenBank/DDBJ databases">
        <authorList>
            <person name="Dougan E. K."/>
            <person name="Rhodes N."/>
            <person name="Thang M."/>
            <person name="Chan C."/>
        </authorList>
    </citation>
    <scope>NUCLEOTIDE SEQUENCE</scope>
</reference>
<sequence>MLSCLCADPWNSPDGDEVNVDSDVTTGNEPPHVQPKLSAQLPQLTAPDEDMPPAFVATVSEEIPDVFMISFAKMEGHAGIRFGHVEDLLVVEDVGSDHIAQWNSMQRDEMVQVRSMDRVVAVNDTKGSAEELLALFREAGEVKISLQHPRNFAIELRRGKAKENRKLGLEVSASEGDLGIVVLKVLEEGLIPHYNSTAGKGMQIQAYSSIYAINGKAWPSLTLLRMLEKLEVFKVSLRMWSAV</sequence>
<evidence type="ECO:0008006" key="3">
    <source>
        <dbReference type="Google" id="ProtNLM"/>
    </source>
</evidence>
<name>A0A812R7Q9_9DINO</name>
<organism evidence="1 2">
    <name type="scientific">Symbiodinium natans</name>
    <dbReference type="NCBI Taxonomy" id="878477"/>
    <lineage>
        <taxon>Eukaryota</taxon>
        <taxon>Sar</taxon>
        <taxon>Alveolata</taxon>
        <taxon>Dinophyceae</taxon>
        <taxon>Suessiales</taxon>
        <taxon>Symbiodiniaceae</taxon>
        <taxon>Symbiodinium</taxon>
    </lineage>
</organism>
<dbReference type="AlphaFoldDB" id="A0A812R7Q9"/>
<dbReference type="EMBL" id="CAJNDS010002313">
    <property type="protein sequence ID" value="CAE7426234.1"/>
    <property type="molecule type" value="Genomic_DNA"/>
</dbReference>
<keyword evidence="2" id="KW-1185">Reference proteome</keyword>